<keyword evidence="14" id="KW-0469">Meiosis</keyword>
<comment type="subcellular location">
    <subcellularLocation>
        <location evidence="1">Nucleus</location>
    </subcellularLocation>
</comment>
<keyword evidence="8" id="KW-0227">DNA damage</keyword>
<evidence type="ECO:0000256" key="5">
    <source>
        <dbReference type="ARBA" id="ARBA00022527"/>
    </source>
</evidence>
<dbReference type="Proteomes" id="UP001338582">
    <property type="component" value="Chromosome 1"/>
</dbReference>
<evidence type="ECO:0000259" key="22">
    <source>
        <dbReference type="PROSITE" id="PS51190"/>
    </source>
</evidence>
<dbReference type="GO" id="GO:0006325">
    <property type="term" value="P:chromatin organization"/>
    <property type="evidence" value="ECO:0007669"/>
    <property type="project" value="UniProtKB-KW"/>
</dbReference>
<feature type="domain" description="FATC" evidence="22">
    <location>
        <begin position="2335"/>
        <end position="2367"/>
    </location>
</feature>
<evidence type="ECO:0000259" key="20">
    <source>
        <dbReference type="PROSITE" id="PS50290"/>
    </source>
</evidence>
<dbReference type="KEGG" id="asau:88172055"/>
<evidence type="ECO:0000256" key="17">
    <source>
        <dbReference type="ARBA" id="ARBA00033001"/>
    </source>
</evidence>
<dbReference type="InterPro" id="IPR036940">
    <property type="entry name" value="PI3/4_kinase_cat_sf"/>
</dbReference>
<dbReference type="GO" id="GO:0005634">
    <property type="term" value="C:nucleus"/>
    <property type="evidence" value="ECO:0007669"/>
    <property type="project" value="UniProtKB-SubCell"/>
</dbReference>
<dbReference type="Pfam" id="PF02260">
    <property type="entry name" value="FATC"/>
    <property type="match status" value="1"/>
</dbReference>
<sequence>MSTPYDIGPDDLHRFINDVNENVARDDTTDFKKLILYLFGFSHRLLNDLFNQPHNSELFALLEKLLSTVELVLSKKKYLVNTSLTPQDLQIVVSKDSPLLPTQPEILLYEWALTFAVTWLEKLCIHLQAANMIKCFLLELTHIIAVNLHSFKLKRTLRNFLLALLNDNVQKLLGTVSQSQSHDESSDLGSSRLALTIHIFTVINDYEVSQRLLLRSPDFQQKIEGNARKVAFILTSRMVTKNVNDSAHGLLFNCHSMFLLNLCSNISVDSMIRWSSVSFVLLFIHEYCCLFQLTRLQPTFNSVSYDRVVCLCLMKVYLYCRKKNLTQSFFQAFPMAIFDLKNPSDSSINHYPHFVLKLLHLMGSQQSILFEPGQDLHFYSLASIPFSDLELDELRSRILNEQSSPHFVKLDFLLEDTNAMSRVSEPKFNQPIIKPWLELVLNLLRKDTEPGGLSPLEDSSSIYTFISAVRNASCLIAGQYDQEENICRVCITMSKKNVFAHVLPTRRLVSELNEANLLYKRVYCEYLLDTKREDLLENNMLASNMLLSMHCFLSSFRITTKELMGEEPLLKFVLHCVTQTRNRDVRILAARVLPLFLINDHDQNLEIVFKKIFMAVSNIDLTSPSRICMAESSFMALANLAIVVEGEWLCVCFIKLIDSLGESNEQHVNLAYNSLLYVASARSLTPYKLLSPFLPSIAERIIKRERMLTKLTELLGVSKRFFLSNTRNYTTPRFLEYYKHDFVQEIAEASNLTKLKLISKTLPRIMATYLCKDESIDAKYIVNVLSNTSPSYNKVTTSDLIPNIGEILWYVLLQMQMDDDGVIANEKRIRSAIIYIAKINWLRRPENDISTKAPNEDEFDYIKYIFKEHVLELVQRFSEDVHQMKGIKPYLEKVSAIKAIQFIIQHNTEAASWALGQISTCLQAAMENRALEYNALQCWKELVLRLESRNLVSLFDISISMIFQKFQLFSYKSKLKAAEILEIIFEEIRTKYKKYVPYYYSYPFVKDLDSYFILKTSAVSMLDLKSKIAFFPELSRRLQTGNKVIVNQALDDLINSAHAHQLSWQKESLRDDTREKEVSMLVRTILDVSVHFRTKDLSISAKCAKFLGCLGFLDPNKYEFKTVKSQIIVLYDFHDYRENSKFLIDFIESKVIKIFWASNDPMRQLFSVYSMQCFLAVLGLDSSILEPPSQGIRTDVWNTFSETNKSTLIPLLSSRYFAQTPRFEPLTYPYYKPAMKHEKWLVDITTNLLRLPFPETASGRRGSNSKEVIFQTCSMLIRDQEISISQHLLKYVALSHILTNNTTVSDNIMLEFLEILKIDSRMVVGSERAENLKLCYQSVFEVIDYFNELVSSATQKLSDSLLSSSEVAHLEQCRSLISQFLDKIPTELIAVTSSVCDSYERTILYLEKYYRENEANDSQAELNIAGTLQSVYSNIDDYDSLDGVLKKFTSANLSEKLSTFQYNENWSIAQESFQVLSTNGEAKDQDLFLAKLLKSYSDHALYDRALLTLDSRLGETTFSTLPMEWAEVGLEESLVSGNLELIKKWLYIMGAIGIPHTVQGDVKNNFASGALAVASGDLAEFDQSLGDIYSIIGNSLSLSTSSSFSKNSTLMRQLHLAFDADYIANFVKSHSAEESDNIDIILDERLQNTDLEFLTQWQILSMHKLFNGITDRQSNNSRIFIKLAKAARNDRRLDIATKCIMNAMILNNQEASTEYAYLLWDQGKRADAIKTLADNLNHGDHKKKARGQLQYALWLDEASHTSSTTIIEEYAKSFRLDANWDRPFFELGKYFSKLADSKQDKTGHFERLIIKHYLHALKLGTSYIYEALPKLVTIWLDFAQISHKNRDSIRKLEQITLELAKQVNEVPLYVWYTCITQLLSRITHTDTSTFNIMSLIIGKLIASYPKHTLWYVLSHIKSKDPKRKERVLKVMAASSASNEILGKNINDAKELFEMLEGLAATNVKKKTKKRFTLSGDFNFKNTKKPYSSLVIPVKSNLEIRIPATHPYMTAEKEPIGWKAFPKSASITFDGFDEEVHIFQSLQLPKQITIRGTDNKPYRIMVKRDDTRKDAKVFEFTNMINMLLSKVADARKRNLVIENYSVIPLAEDMGIIEFVPDVATMKSVIISQLKKEGRPFDERSIFRKLDDAQKVLKANKSSDDYAKENLLKLFQSICEKASPILHQWFINQFSEPAFWYLARKTYTRTAAVMSIVGYIIGLGDRHCENILFFKKGGAVLHIDFDCLFDKGESLPTPEIVPFRLTQNLVDAMGITGIEGLFRITCEVTGALVRENEASLMNILETLIYDPLLDWRTHRKPQDHLMKVRNKIRGLLDKNGLAMNVHGQVDVLIQQATSEQSLSQMYPGWAAYL</sequence>
<name>A0AAX4H6Z0_9ASCO</name>
<keyword evidence="13" id="KW-0539">Nucleus</keyword>
<dbReference type="InterPro" id="IPR011009">
    <property type="entry name" value="Kinase-like_dom_sf"/>
</dbReference>
<keyword evidence="24" id="KW-1185">Reference proteome</keyword>
<keyword evidence="7" id="KW-0547">Nucleotide-binding</keyword>
<dbReference type="InterPro" id="IPR003152">
    <property type="entry name" value="FATC_dom"/>
</dbReference>
<dbReference type="SMART" id="SM00802">
    <property type="entry name" value="UME"/>
    <property type="match status" value="1"/>
</dbReference>
<evidence type="ECO:0000256" key="9">
    <source>
        <dbReference type="ARBA" id="ARBA00022777"/>
    </source>
</evidence>
<feature type="domain" description="PI3K/PI4K catalytic" evidence="20">
    <location>
        <begin position="2031"/>
        <end position="2351"/>
    </location>
</feature>
<evidence type="ECO:0000256" key="18">
    <source>
        <dbReference type="ARBA" id="ARBA00047899"/>
    </source>
</evidence>
<gene>
    <name evidence="23" type="ORF">PUMCH_000987</name>
</gene>
<dbReference type="PANTHER" id="PTHR11139:SF125">
    <property type="entry name" value="SERINE_THREONINE-PROTEIN KINASE MEC1"/>
    <property type="match status" value="1"/>
</dbReference>
<evidence type="ECO:0000256" key="10">
    <source>
        <dbReference type="ARBA" id="ARBA00022840"/>
    </source>
</evidence>
<evidence type="ECO:0000256" key="8">
    <source>
        <dbReference type="ARBA" id="ARBA00022763"/>
    </source>
</evidence>
<evidence type="ECO:0000256" key="19">
    <source>
        <dbReference type="ARBA" id="ARBA00048679"/>
    </source>
</evidence>
<dbReference type="Pfam" id="PF00454">
    <property type="entry name" value="PI3_PI4_kinase"/>
    <property type="match status" value="1"/>
</dbReference>
<dbReference type="InterPro" id="IPR058681">
    <property type="entry name" value="HEAT_MEC1_N"/>
</dbReference>
<evidence type="ECO:0000256" key="11">
    <source>
        <dbReference type="ARBA" id="ARBA00022853"/>
    </source>
</evidence>
<dbReference type="Gene3D" id="3.30.1010.10">
    <property type="entry name" value="Phosphatidylinositol 3-kinase Catalytic Subunit, Chain A, domain 4"/>
    <property type="match status" value="1"/>
</dbReference>
<evidence type="ECO:0000313" key="23">
    <source>
        <dbReference type="EMBL" id="WPK23742.1"/>
    </source>
</evidence>
<dbReference type="RefSeq" id="XP_062876128.1">
    <property type="nucleotide sequence ID" value="XM_063020058.1"/>
</dbReference>
<dbReference type="PANTHER" id="PTHR11139">
    <property type="entry name" value="ATAXIA TELANGIECTASIA MUTATED ATM -RELATED"/>
    <property type="match status" value="1"/>
</dbReference>
<dbReference type="GO" id="GO:0000723">
    <property type="term" value="P:telomere maintenance"/>
    <property type="evidence" value="ECO:0007669"/>
    <property type="project" value="TreeGrafter"/>
</dbReference>
<dbReference type="InterPro" id="IPR000403">
    <property type="entry name" value="PI3/4_kinase_cat_dom"/>
</dbReference>
<evidence type="ECO:0000256" key="7">
    <source>
        <dbReference type="ARBA" id="ARBA00022741"/>
    </source>
</evidence>
<dbReference type="PROSITE" id="PS50290">
    <property type="entry name" value="PI3_4_KINASE_3"/>
    <property type="match status" value="1"/>
</dbReference>
<dbReference type="GO" id="GO:0004674">
    <property type="term" value="F:protein serine/threonine kinase activity"/>
    <property type="evidence" value="ECO:0007669"/>
    <property type="project" value="UniProtKB-KW"/>
</dbReference>
<comment type="similarity">
    <text evidence="2">Belongs to the PI3/PI4-kinase family. ATM subfamily.</text>
</comment>
<dbReference type="EMBL" id="CP138894">
    <property type="protein sequence ID" value="WPK23742.1"/>
    <property type="molecule type" value="Genomic_DNA"/>
</dbReference>
<dbReference type="InterPro" id="IPR014009">
    <property type="entry name" value="PIK_FAT"/>
</dbReference>
<organism evidence="23 24">
    <name type="scientific">Australozyma saopauloensis</name>
    <dbReference type="NCBI Taxonomy" id="291208"/>
    <lineage>
        <taxon>Eukaryota</taxon>
        <taxon>Fungi</taxon>
        <taxon>Dikarya</taxon>
        <taxon>Ascomycota</taxon>
        <taxon>Saccharomycotina</taxon>
        <taxon>Pichiomycetes</taxon>
        <taxon>Metschnikowiaceae</taxon>
        <taxon>Australozyma</taxon>
    </lineage>
</organism>
<accession>A0AAX4H6Z0</accession>
<reference evidence="23 24" key="1">
    <citation type="submission" date="2023-10" db="EMBL/GenBank/DDBJ databases">
        <title>Draft Genome Sequence of Candida saopaulonensis from a very Premature Infant with Sepsis.</title>
        <authorList>
            <person name="Ning Y."/>
            <person name="Dai R."/>
            <person name="Xiao M."/>
            <person name="Xu Y."/>
            <person name="Yan Q."/>
            <person name="Zhang L."/>
        </authorList>
    </citation>
    <scope>NUCLEOTIDE SEQUENCE [LARGE SCALE GENOMIC DNA]</scope>
    <source>
        <strain evidence="23 24">19XY460</strain>
    </source>
</reference>
<dbReference type="SUPFAM" id="SSF56112">
    <property type="entry name" value="Protein kinase-like (PK-like)"/>
    <property type="match status" value="1"/>
</dbReference>
<dbReference type="Pfam" id="PF08064">
    <property type="entry name" value="UME"/>
    <property type="match status" value="1"/>
</dbReference>
<dbReference type="InterPro" id="IPR056802">
    <property type="entry name" value="ATR-like_M-HEAT"/>
</dbReference>
<proteinExistence type="inferred from homology"/>
<dbReference type="GO" id="GO:0005694">
    <property type="term" value="C:chromosome"/>
    <property type="evidence" value="ECO:0007669"/>
    <property type="project" value="TreeGrafter"/>
</dbReference>
<keyword evidence="12" id="KW-0234">DNA repair</keyword>
<dbReference type="Pfam" id="PF02259">
    <property type="entry name" value="FAT"/>
    <property type="match status" value="1"/>
</dbReference>
<evidence type="ECO:0000259" key="21">
    <source>
        <dbReference type="PROSITE" id="PS51189"/>
    </source>
</evidence>
<dbReference type="PROSITE" id="PS51189">
    <property type="entry name" value="FAT"/>
    <property type="match status" value="1"/>
</dbReference>
<dbReference type="FunFam" id="1.10.1070.11:FF:000033">
    <property type="entry name" value="Serine/threonine-protein kinase MEC1"/>
    <property type="match status" value="1"/>
</dbReference>
<dbReference type="GO" id="GO:0006281">
    <property type="term" value="P:DNA repair"/>
    <property type="evidence" value="ECO:0007669"/>
    <property type="project" value="UniProtKB-KW"/>
</dbReference>
<evidence type="ECO:0000256" key="16">
    <source>
        <dbReference type="ARBA" id="ARBA00030459"/>
    </source>
</evidence>
<dbReference type="Gene3D" id="1.10.1070.11">
    <property type="entry name" value="Phosphatidylinositol 3-/4-kinase, catalytic domain"/>
    <property type="match status" value="1"/>
</dbReference>
<dbReference type="InterPro" id="IPR003151">
    <property type="entry name" value="PIK-rel_kinase_FAT"/>
</dbReference>
<comment type="catalytic activity">
    <reaction evidence="19">
        <text>L-seryl-[protein] + ATP = O-phospho-L-seryl-[protein] + ADP + H(+)</text>
        <dbReference type="Rhea" id="RHEA:17989"/>
        <dbReference type="Rhea" id="RHEA-COMP:9863"/>
        <dbReference type="Rhea" id="RHEA-COMP:11604"/>
        <dbReference type="ChEBI" id="CHEBI:15378"/>
        <dbReference type="ChEBI" id="CHEBI:29999"/>
        <dbReference type="ChEBI" id="CHEBI:30616"/>
        <dbReference type="ChEBI" id="CHEBI:83421"/>
        <dbReference type="ChEBI" id="CHEBI:456216"/>
        <dbReference type="EC" id="2.7.11.1"/>
    </reaction>
</comment>
<dbReference type="EC" id="2.7.11.1" evidence="3"/>
<comment type="catalytic activity">
    <reaction evidence="18">
        <text>L-threonyl-[protein] + ATP = O-phospho-L-threonyl-[protein] + ADP + H(+)</text>
        <dbReference type="Rhea" id="RHEA:46608"/>
        <dbReference type="Rhea" id="RHEA-COMP:11060"/>
        <dbReference type="Rhea" id="RHEA-COMP:11605"/>
        <dbReference type="ChEBI" id="CHEBI:15378"/>
        <dbReference type="ChEBI" id="CHEBI:30013"/>
        <dbReference type="ChEBI" id="CHEBI:30616"/>
        <dbReference type="ChEBI" id="CHEBI:61977"/>
        <dbReference type="ChEBI" id="CHEBI:456216"/>
        <dbReference type="EC" id="2.7.11.1"/>
    </reaction>
</comment>
<dbReference type="PROSITE" id="PS00916">
    <property type="entry name" value="PI3_4_KINASE_2"/>
    <property type="match status" value="1"/>
</dbReference>
<keyword evidence="6" id="KW-0808">Transferase</keyword>
<protein>
    <recommendedName>
        <fullName evidence="4">Serine/threonine-protein kinase MEC1</fullName>
        <ecNumber evidence="3">2.7.11.1</ecNumber>
    </recommendedName>
    <alternativeName>
        <fullName evidence="17">ATR homolog</fullName>
    </alternativeName>
    <alternativeName>
        <fullName evidence="16">DNA-damage checkpoint kinase MEC1</fullName>
    </alternativeName>
    <alternativeName>
        <fullName evidence="15">Mitosis entry checkpoint protein 1</fullName>
    </alternativeName>
</protein>
<dbReference type="SMART" id="SM00146">
    <property type="entry name" value="PI3Kc"/>
    <property type="match status" value="1"/>
</dbReference>
<dbReference type="InterPro" id="IPR012993">
    <property type="entry name" value="UME"/>
</dbReference>
<keyword evidence="11" id="KW-0156">Chromatin regulator</keyword>
<dbReference type="InterPro" id="IPR018936">
    <property type="entry name" value="PI3/4_kinase_CS"/>
</dbReference>
<dbReference type="Pfam" id="PF23593">
    <property type="entry name" value="HEAT_ATR"/>
    <property type="match status" value="1"/>
</dbReference>
<dbReference type="InterPro" id="IPR057564">
    <property type="entry name" value="HEAT_ATR"/>
</dbReference>
<evidence type="ECO:0000256" key="4">
    <source>
        <dbReference type="ARBA" id="ARBA00021345"/>
    </source>
</evidence>
<dbReference type="Pfam" id="PF25385">
    <property type="entry name" value="HEAT_MEC1_N"/>
    <property type="match status" value="1"/>
</dbReference>
<evidence type="ECO:0000256" key="1">
    <source>
        <dbReference type="ARBA" id="ARBA00004123"/>
    </source>
</evidence>
<evidence type="ECO:0000256" key="2">
    <source>
        <dbReference type="ARBA" id="ARBA00010769"/>
    </source>
</evidence>
<dbReference type="CDD" id="cd00892">
    <property type="entry name" value="PIKKc_ATR"/>
    <property type="match status" value="1"/>
</dbReference>
<dbReference type="SMART" id="SM01343">
    <property type="entry name" value="FATC"/>
    <property type="match status" value="1"/>
</dbReference>
<dbReference type="InterPro" id="IPR050517">
    <property type="entry name" value="DDR_Repair_Kinase"/>
</dbReference>
<evidence type="ECO:0000256" key="13">
    <source>
        <dbReference type="ARBA" id="ARBA00023242"/>
    </source>
</evidence>
<dbReference type="PROSITE" id="PS51190">
    <property type="entry name" value="FATC"/>
    <property type="match status" value="1"/>
</dbReference>
<keyword evidence="5" id="KW-0723">Serine/threonine-protein kinase</keyword>
<dbReference type="GO" id="GO:0000077">
    <property type="term" value="P:DNA damage checkpoint signaling"/>
    <property type="evidence" value="ECO:0007669"/>
    <property type="project" value="TreeGrafter"/>
</dbReference>
<feature type="domain" description="FAT" evidence="21">
    <location>
        <begin position="1388"/>
        <end position="1918"/>
    </location>
</feature>
<evidence type="ECO:0000256" key="6">
    <source>
        <dbReference type="ARBA" id="ARBA00022679"/>
    </source>
</evidence>
<evidence type="ECO:0000256" key="14">
    <source>
        <dbReference type="ARBA" id="ARBA00023254"/>
    </source>
</evidence>
<evidence type="ECO:0000256" key="12">
    <source>
        <dbReference type="ARBA" id="ARBA00023204"/>
    </source>
</evidence>
<dbReference type="GeneID" id="88172055"/>
<evidence type="ECO:0000256" key="3">
    <source>
        <dbReference type="ARBA" id="ARBA00012513"/>
    </source>
</evidence>
<keyword evidence="9" id="KW-0418">Kinase</keyword>
<evidence type="ECO:0000256" key="15">
    <source>
        <dbReference type="ARBA" id="ARBA00029679"/>
    </source>
</evidence>
<dbReference type="Pfam" id="PF25030">
    <property type="entry name" value="M-HEAT_ATR"/>
    <property type="match status" value="1"/>
</dbReference>
<dbReference type="GO" id="GO:0051321">
    <property type="term" value="P:meiotic cell cycle"/>
    <property type="evidence" value="ECO:0007669"/>
    <property type="project" value="UniProtKB-KW"/>
</dbReference>
<evidence type="ECO:0000313" key="24">
    <source>
        <dbReference type="Proteomes" id="UP001338582"/>
    </source>
</evidence>
<keyword evidence="10" id="KW-0067">ATP-binding</keyword>
<dbReference type="GO" id="GO:0005524">
    <property type="term" value="F:ATP binding"/>
    <property type="evidence" value="ECO:0007669"/>
    <property type="project" value="UniProtKB-KW"/>
</dbReference>